<dbReference type="STRING" id="671987.R0KED8"/>
<feature type="compositionally biased region" description="Polar residues" evidence="1">
    <location>
        <begin position="202"/>
        <end position="216"/>
    </location>
</feature>
<reference evidence="2 3" key="2">
    <citation type="journal article" date="2013" name="PLoS Genet.">
        <title>Comparative genome structure, secondary metabolite, and effector coding capacity across Cochliobolus pathogens.</title>
        <authorList>
            <person name="Condon B.J."/>
            <person name="Leng Y."/>
            <person name="Wu D."/>
            <person name="Bushley K.E."/>
            <person name="Ohm R.A."/>
            <person name="Otillar R."/>
            <person name="Martin J."/>
            <person name="Schackwitz W."/>
            <person name="Grimwood J."/>
            <person name="MohdZainudin N."/>
            <person name="Xue C."/>
            <person name="Wang R."/>
            <person name="Manning V.A."/>
            <person name="Dhillon B."/>
            <person name="Tu Z.J."/>
            <person name="Steffenson B.J."/>
            <person name="Salamov A."/>
            <person name="Sun H."/>
            <person name="Lowry S."/>
            <person name="LaButti K."/>
            <person name="Han J."/>
            <person name="Copeland A."/>
            <person name="Lindquist E."/>
            <person name="Barry K."/>
            <person name="Schmutz J."/>
            <person name="Baker S.E."/>
            <person name="Ciuffetti L.M."/>
            <person name="Grigoriev I.V."/>
            <person name="Zhong S."/>
            <person name="Turgeon B.G."/>
        </authorList>
    </citation>
    <scope>NUCLEOTIDE SEQUENCE [LARGE SCALE GENOMIC DNA]</scope>
    <source>
        <strain evidence="3">28A</strain>
    </source>
</reference>
<reference evidence="2 3" key="1">
    <citation type="journal article" date="2012" name="PLoS Pathog.">
        <title>Diverse lifestyles and strategies of plant pathogenesis encoded in the genomes of eighteen Dothideomycetes fungi.</title>
        <authorList>
            <person name="Ohm R.A."/>
            <person name="Feau N."/>
            <person name="Henrissat B."/>
            <person name="Schoch C.L."/>
            <person name="Horwitz B.A."/>
            <person name="Barry K.W."/>
            <person name="Condon B.J."/>
            <person name="Copeland A.C."/>
            <person name="Dhillon B."/>
            <person name="Glaser F."/>
            <person name="Hesse C.N."/>
            <person name="Kosti I."/>
            <person name="LaButti K."/>
            <person name="Lindquist E.A."/>
            <person name="Lucas S."/>
            <person name="Salamov A.A."/>
            <person name="Bradshaw R.E."/>
            <person name="Ciuffetti L."/>
            <person name="Hamelin R.C."/>
            <person name="Kema G.H.J."/>
            <person name="Lawrence C."/>
            <person name="Scott J.A."/>
            <person name="Spatafora J.W."/>
            <person name="Turgeon B.G."/>
            <person name="de Wit P.J.G.M."/>
            <person name="Zhong S."/>
            <person name="Goodwin S.B."/>
            <person name="Grigoriev I.V."/>
        </authorList>
    </citation>
    <scope>NUCLEOTIDE SEQUENCE [LARGE SCALE GENOMIC DNA]</scope>
    <source>
        <strain evidence="3">28A</strain>
    </source>
</reference>
<dbReference type="OrthoDB" id="5417628at2759"/>
<keyword evidence="3" id="KW-1185">Reference proteome</keyword>
<dbReference type="RefSeq" id="XP_008020541.1">
    <property type="nucleotide sequence ID" value="XM_008022350.1"/>
</dbReference>
<feature type="compositionally biased region" description="Polar residues" evidence="1">
    <location>
        <begin position="686"/>
        <end position="697"/>
    </location>
</feature>
<evidence type="ECO:0000313" key="3">
    <source>
        <dbReference type="Proteomes" id="UP000016935"/>
    </source>
</evidence>
<proteinExistence type="predicted"/>
<feature type="region of interest" description="Disordered" evidence="1">
    <location>
        <begin position="509"/>
        <end position="583"/>
    </location>
</feature>
<organism evidence="2 3">
    <name type="scientific">Exserohilum turcicum (strain 28A)</name>
    <name type="common">Northern leaf blight fungus</name>
    <name type="synonym">Setosphaeria turcica</name>
    <dbReference type="NCBI Taxonomy" id="671987"/>
    <lineage>
        <taxon>Eukaryota</taxon>
        <taxon>Fungi</taxon>
        <taxon>Dikarya</taxon>
        <taxon>Ascomycota</taxon>
        <taxon>Pezizomycotina</taxon>
        <taxon>Dothideomycetes</taxon>
        <taxon>Pleosporomycetidae</taxon>
        <taxon>Pleosporales</taxon>
        <taxon>Pleosporineae</taxon>
        <taxon>Pleosporaceae</taxon>
        <taxon>Exserohilum</taxon>
    </lineage>
</organism>
<feature type="region of interest" description="Disordered" evidence="1">
    <location>
        <begin position="196"/>
        <end position="260"/>
    </location>
</feature>
<evidence type="ECO:0000313" key="2">
    <source>
        <dbReference type="EMBL" id="EOA91223.1"/>
    </source>
</evidence>
<feature type="region of interest" description="Disordered" evidence="1">
    <location>
        <begin position="674"/>
        <end position="719"/>
    </location>
</feature>
<dbReference type="Proteomes" id="UP000016935">
    <property type="component" value="Unassembled WGS sequence"/>
</dbReference>
<dbReference type="EMBL" id="KB908481">
    <property type="protein sequence ID" value="EOA91223.1"/>
    <property type="molecule type" value="Genomic_DNA"/>
</dbReference>
<name>R0KED8_EXST2</name>
<dbReference type="AlphaFoldDB" id="R0KED8"/>
<dbReference type="eggNOG" id="ENOG502SNQW">
    <property type="taxonomic scope" value="Eukaryota"/>
</dbReference>
<dbReference type="HOGENOM" id="CLU_364831_0_0_1"/>
<protein>
    <submittedName>
        <fullName evidence="2">Uncharacterized protein</fullName>
    </submittedName>
</protein>
<dbReference type="GeneID" id="19397183"/>
<gene>
    <name evidence="2" type="ORF">SETTUDRAFT_152366</name>
</gene>
<evidence type="ECO:0000256" key="1">
    <source>
        <dbReference type="SAM" id="MobiDB-lite"/>
    </source>
</evidence>
<accession>R0KED8</accession>
<feature type="compositionally biased region" description="Basic and acidic residues" evidence="1">
    <location>
        <begin position="538"/>
        <end position="559"/>
    </location>
</feature>
<sequence length="740" mass="82345">MRYDNWDVILFPKDSHVPIQEFKTACYVSSEEYGRQLPTLTCYINSLPPSTPFRISVHSWGDASKASALIESQRKGNQKTVFAVQVIIDGARVFRGFFDLASKWPQEISHEKRSLTFNEPPSTHRKQCLEFPPFHKHTLMQNLWDSRDLHGRIRVVLSEQLISKTSSPGDLDLDVLEQAGISWPIRNPLYLPNAFNRDKQHPQTSPATSWTPNTRTFAGDNHAQTPPSPRAQPIFAKSHENEPKRRSNAHLPPISQFSRHPMVSMNNSRAGMWDDAFGMLGNGADDMNTDNWATKRGTPGSCDYSMPDYMYTSHHSTNGSPWMENMTRFGQSESTGWNDRPRKEKEKQVIVTLREDQLGQIIEAISPPKRHREIPRAFDAQYHENDSHSHSYHQAKYGAAPLTSRPSSASLGRKWMHPDSNSALRNSTNKVSFQKNYGQDEGKDRMPMTQRSSTLIHKENNVASQLRLPTPFPYANRVPTPNPFVQRQSTAASEMSMRDPSSIQPTMYRFSRSEAPPPTTEPSKFGSAHGPSTVNVRSRKEGLASDSPKLTDKATRHDQSLLPTVSPDAGLAQSSTCKDQSRFTHGKKGIPDLVEIIDVDAIDPSLDSNMAMDNTKLSPFKSSHKSGASVSSIDSTVRLERQLFSALGEELGSFDHHHRIDTTGMGPELAQALGGGTVGAGGNPHSEVSASTTTLNPAASDFEPSIKRKRQGTLGGERDASPMSIITIMVFGRVCFSSTW</sequence>